<name>A0A4R6SLC7_LABRH</name>
<dbReference type="AlphaFoldDB" id="A0A4R6SLC7"/>
<sequence length="208" mass="22668">MTVRGVLFDFSGTLFHLEPEPGPGTDLITTMASSAFLERDVPAEIADDWHRRDLDSDVHRAVHLRLLQEAGVADPGPVYELMRAGTSWRRYPDTIEALTRIRSYGLPVAVISNIAWDIDEALRLGGAHDLVDSIILSYVEGVQKPDPRIFELACERVGIKPTDALMIGDSPADAAATDVGAEFEMVANVPTRERPDALITALAKHGIG</sequence>
<dbReference type="PANTHER" id="PTHR46649:SF4">
    <property type="entry name" value="HALOACID DEHALOGENASE-LIKE HYDROLASE (HAD) SUPERFAMILY PROTEIN"/>
    <property type="match status" value="1"/>
</dbReference>
<dbReference type="Proteomes" id="UP000295444">
    <property type="component" value="Unassembled WGS sequence"/>
</dbReference>
<dbReference type="RefSeq" id="WP_133847535.1">
    <property type="nucleotide sequence ID" value="NZ_SNXZ01000001.1"/>
</dbReference>
<accession>A0A4R6SLC7</accession>
<keyword evidence="2" id="KW-1185">Reference proteome</keyword>
<dbReference type="SFLD" id="SFLDS00003">
    <property type="entry name" value="Haloacid_Dehalogenase"/>
    <property type="match status" value="1"/>
</dbReference>
<evidence type="ECO:0000313" key="2">
    <source>
        <dbReference type="Proteomes" id="UP000295444"/>
    </source>
</evidence>
<dbReference type="InterPro" id="IPR023214">
    <property type="entry name" value="HAD_sf"/>
</dbReference>
<dbReference type="PANTHER" id="PTHR46649">
    <property type="match status" value="1"/>
</dbReference>
<reference evidence="1 2" key="1">
    <citation type="submission" date="2019-03" db="EMBL/GenBank/DDBJ databases">
        <title>Genomic Encyclopedia of Type Strains, Phase IV (KMG-IV): sequencing the most valuable type-strain genomes for metagenomic binning, comparative biology and taxonomic classification.</title>
        <authorList>
            <person name="Goeker M."/>
        </authorList>
    </citation>
    <scope>NUCLEOTIDE SEQUENCE [LARGE SCALE GENOMIC DNA]</scope>
    <source>
        <strain evidence="1 2">DSM 45361</strain>
    </source>
</reference>
<proteinExistence type="predicted"/>
<gene>
    <name evidence="1" type="ORF">EV186_101616</name>
</gene>
<dbReference type="OrthoDB" id="3362560at2"/>
<protein>
    <submittedName>
        <fullName evidence="1">HAD superfamily hydrolase (TIGR01493 family)/HAD superfamily hydrolase (TIGR01509 family)/HAD superfamily hydrolase (TIGR01549 family)</fullName>
    </submittedName>
</protein>
<dbReference type="SFLD" id="SFLDG01129">
    <property type="entry name" value="C1.5:_HAD__Beta-PGM__Phosphata"/>
    <property type="match status" value="1"/>
</dbReference>
<dbReference type="InterPro" id="IPR006439">
    <property type="entry name" value="HAD-SF_hydro_IA"/>
</dbReference>
<dbReference type="PRINTS" id="PR00413">
    <property type="entry name" value="HADHALOGNASE"/>
</dbReference>
<dbReference type="EMBL" id="SNXZ01000001">
    <property type="protein sequence ID" value="TDQ04661.1"/>
    <property type="molecule type" value="Genomic_DNA"/>
</dbReference>
<organism evidence="1 2">
    <name type="scientific">Labedaea rhizosphaerae</name>
    <dbReference type="NCBI Taxonomy" id="598644"/>
    <lineage>
        <taxon>Bacteria</taxon>
        <taxon>Bacillati</taxon>
        <taxon>Actinomycetota</taxon>
        <taxon>Actinomycetes</taxon>
        <taxon>Pseudonocardiales</taxon>
        <taxon>Pseudonocardiaceae</taxon>
        <taxon>Labedaea</taxon>
    </lineage>
</organism>
<evidence type="ECO:0000313" key="1">
    <source>
        <dbReference type="EMBL" id="TDQ04661.1"/>
    </source>
</evidence>
<dbReference type="GO" id="GO:0016787">
    <property type="term" value="F:hydrolase activity"/>
    <property type="evidence" value="ECO:0007669"/>
    <property type="project" value="UniProtKB-KW"/>
</dbReference>
<keyword evidence="1" id="KW-0378">Hydrolase</keyword>
<dbReference type="InterPro" id="IPR036412">
    <property type="entry name" value="HAD-like_sf"/>
</dbReference>
<dbReference type="Gene3D" id="3.40.50.1000">
    <property type="entry name" value="HAD superfamily/HAD-like"/>
    <property type="match status" value="1"/>
</dbReference>
<dbReference type="SUPFAM" id="SSF56784">
    <property type="entry name" value="HAD-like"/>
    <property type="match status" value="1"/>
</dbReference>
<dbReference type="Pfam" id="PF00702">
    <property type="entry name" value="Hydrolase"/>
    <property type="match status" value="1"/>
</dbReference>
<comment type="caution">
    <text evidence="1">The sequence shown here is derived from an EMBL/GenBank/DDBJ whole genome shotgun (WGS) entry which is preliminary data.</text>
</comment>
<dbReference type="NCBIfam" id="TIGR01549">
    <property type="entry name" value="HAD-SF-IA-v1"/>
    <property type="match status" value="1"/>
</dbReference>